<dbReference type="PROSITE" id="PS51882">
    <property type="entry name" value="G_ALPHA"/>
    <property type="match status" value="1"/>
</dbReference>
<dbReference type="EMBL" id="MU865444">
    <property type="protein sequence ID" value="KAK4223021.1"/>
    <property type="molecule type" value="Genomic_DNA"/>
</dbReference>
<dbReference type="Pfam" id="PF00503">
    <property type="entry name" value="G-alpha"/>
    <property type="match status" value="1"/>
</dbReference>
<dbReference type="GO" id="GO:0046872">
    <property type="term" value="F:metal ion binding"/>
    <property type="evidence" value="ECO:0007669"/>
    <property type="project" value="UniProtKB-KW"/>
</dbReference>
<keyword evidence="2 5" id="KW-0547">Nucleotide-binding</keyword>
<dbReference type="GO" id="GO:0001664">
    <property type="term" value="F:G protein-coupled receptor binding"/>
    <property type="evidence" value="ECO:0007669"/>
    <property type="project" value="TreeGrafter"/>
</dbReference>
<evidence type="ECO:0000256" key="5">
    <source>
        <dbReference type="PIRSR" id="PIRSR601019-1"/>
    </source>
</evidence>
<dbReference type="GO" id="GO:0005737">
    <property type="term" value="C:cytoplasm"/>
    <property type="evidence" value="ECO:0007669"/>
    <property type="project" value="TreeGrafter"/>
</dbReference>
<organism evidence="6 7">
    <name type="scientific">Podospora fimiseda</name>
    <dbReference type="NCBI Taxonomy" id="252190"/>
    <lineage>
        <taxon>Eukaryota</taxon>
        <taxon>Fungi</taxon>
        <taxon>Dikarya</taxon>
        <taxon>Ascomycota</taxon>
        <taxon>Pezizomycotina</taxon>
        <taxon>Sordariomycetes</taxon>
        <taxon>Sordariomycetidae</taxon>
        <taxon>Sordariales</taxon>
        <taxon>Podosporaceae</taxon>
        <taxon>Podospora</taxon>
    </lineage>
</organism>
<feature type="binding site" evidence="5">
    <location>
        <begin position="305"/>
        <end position="311"/>
    </location>
    <ligand>
        <name>GTP</name>
        <dbReference type="ChEBI" id="CHEBI:37565"/>
    </ligand>
</feature>
<dbReference type="PANTHER" id="PTHR10218">
    <property type="entry name" value="GTP-BINDING PROTEIN ALPHA SUBUNIT"/>
    <property type="match status" value="1"/>
</dbReference>
<dbReference type="InterPro" id="IPR001019">
    <property type="entry name" value="Gprotein_alpha_su"/>
</dbReference>
<evidence type="ECO:0000256" key="4">
    <source>
        <dbReference type="ARBA" id="ARBA00023224"/>
    </source>
</evidence>
<evidence type="ECO:0000313" key="6">
    <source>
        <dbReference type="EMBL" id="KAK4223021.1"/>
    </source>
</evidence>
<dbReference type="SMART" id="SM00275">
    <property type="entry name" value="G_alpha"/>
    <property type="match status" value="1"/>
</dbReference>
<keyword evidence="1" id="KW-0479">Metal-binding</keyword>
<accession>A0AAN6YRZ1</accession>
<keyword evidence="7" id="KW-1185">Reference proteome</keyword>
<gene>
    <name evidence="6" type="ORF">QBC38DRAFT_488623</name>
</gene>
<evidence type="ECO:0000256" key="1">
    <source>
        <dbReference type="ARBA" id="ARBA00022723"/>
    </source>
</evidence>
<reference evidence="6" key="1">
    <citation type="journal article" date="2023" name="Mol. Phylogenet. Evol.">
        <title>Genome-scale phylogeny and comparative genomics of the fungal order Sordariales.</title>
        <authorList>
            <person name="Hensen N."/>
            <person name="Bonometti L."/>
            <person name="Westerberg I."/>
            <person name="Brannstrom I.O."/>
            <person name="Guillou S."/>
            <person name="Cros-Aarteil S."/>
            <person name="Calhoun S."/>
            <person name="Haridas S."/>
            <person name="Kuo A."/>
            <person name="Mondo S."/>
            <person name="Pangilinan J."/>
            <person name="Riley R."/>
            <person name="LaButti K."/>
            <person name="Andreopoulos B."/>
            <person name="Lipzen A."/>
            <person name="Chen C."/>
            <person name="Yan M."/>
            <person name="Daum C."/>
            <person name="Ng V."/>
            <person name="Clum A."/>
            <person name="Steindorff A."/>
            <person name="Ohm R.A."/>
            <person name="Martin F."/>
            <person name="Silar P."/>
            <person name="Natvig D.O."/>
            <person name="Lalanne C."/>
            <person name="Gautier V."/>
            <person name="Ament-Velasquez S.L."/>
            <person name="Kruys A."/>
            <person name="Hutchinson M.I."/>
            <person name="Powell A.J."/>
            <person name="Barry K."/>
            <person name="Miller A.N."/>
            <person name="Grigoriev I.V."/>
            <person name="Debuchy R."/>
            <person name="Gladieux P."/>
            <person name="Hiltunen Thoren M."/>
            <person name="Johannesson H."/>
        </authorList>
    </citation>
    <scope>NUCLEOTIDE SEQUENCE</scope>
    <source>
        <strain evidence="6">CBS 990.96</strain>
    </source>
</reference>
<dbReference type="InterPro" id="IPR011025">
    <property type="entry name" value="GproteinA_insert"/>
</dbReference>
<comment type="caution">
    <text evidence="6">The sequence shown here is derived from an EMBL/GenBank/DDBJ whole genome shotgun (WGS) entry which is preliminary data.</text>
</comment>
<keyword evidence="4" id="KW-0807">Transducer</keyword>
<dbReference type="GO" id="GO:0005834">
    <property type="term" value="C:heterotrimeric G-protein complex"/>
    <property type="evidence" value="ECO:0007669"/>
    <property type="project" value="TreeGrafter"/>
</dbReference>
<proteinExistence type="predicted"/>
<dbReference type="GO" id="GO:0007188">
    <property type="term" value="P:adenylate cyclase-modulating G protein-coupled receptor signaling pathway"/>
    <property type="evidence" value="ECO:0007669"/>
    <property type="project" value="TreeGrafter"/>
</dbReference>
<dbReference type="Proteomes" id="UP001301958">
    <property type="component" value="Unassembled WGS sequence"/>
</dbReference>
<evidence type="ECO:0000256" key="3">
    <source>
        <dbReference type="ARBA" id="ARBA00023134"/>
    </source>
</evidence>
<dbReference type="GO" id="GO:0003924">
    <property type="term" value="F:GTPase activity"/>
    <property type="evidence" value="ECO:0007669"/>
    <property type="project" value="InterPro"/>
</dbReference>
<keyword evidence="3 5" id="KW-0342">GTP-binding</keyword>
<dbReference type="PANTHER" id="PTHR10218:SF302">
    <property type="entry name" value="GUANINE NUCLEOTIDE-BINDING PROTEIN ALPHA-5 SUBUNIT"/>
    <property type="match status" value="1"/>
</dbReference>
<sequence>MKATSDINVITVSEKIHPKSDQGLVNSPSTQLICQRTQEANTSSLFQTISALNPAACLGLARRTVTNPAGGLFGLGCRNATVQKAREARRRSEAIDLQIRQDSKLRNNRAQLVLLSAGFGSRHEEKRLILDSMARWSKSIRDTDSSCVGSKLPSEGQVVLVRDTLLRLLREIVGNVWSHFGGLDVDETGPVKSDSTGGWEYPRWTTMLQACEEIQSTLGKEGVGFQEVAQAIDKLWKTEAWQWECYHRVGRSKAFDDKILEIIRRAGAPDYTPSSADLYFITYCHRSFNGETYEVGQEKFVEVVDLNNLWQRLPMSKRKTTWGWFSDATCILCPIDLASYTWRCPLSMENSLNDAIFFAQEYLRKNYAPHASVLLLFGNLDALKRKLKTWPFEKYFSDYKPVPGMDPADSVLKYVTDKILSANKPKDPDLAKKVYIHVGEPDDRKTFDFIISRIRQTRLDKQLSDVGVMKRME</sequence>
<dbReference type="AlphaFoldDB" id="A0AAN6YRZ1"/>
<reference evidence="6" key="2">
    <citation type="submission" date="2023-05" db="EMBL/GenBank/DDBJ databases">
        <authorList>
            <consortium name="Lawrence Berkeley National Laboratory"/>
            <person name="Steindorff A."/>
            <person name="Hensen N."/>
            <person name="Bonometti L."/>
            <person name="Westerberg I."/>
            <person name="Brannstrom I.O."/>
            <person name="Guillou S."/>
            <person name="Cros-Aarteil S."/>
            <person name="Calhoun S."/>
            <person name="Haridas S."/>
            <person name="Kuo A."/>
            <person name="Mondo S."/>
            <person name="Pangilinan J."/>
            <person name="Riley R."/>
            <person name="Labutti K."/>
            <person name="Andreopoulos B."/>
            <person name="Lipzen A."/>
            <person name="Chen C."/>
            <person name="Yanf M."/>
            <person name="Daum C."/>
            <person name="Ng V."/>
            <person name="Clum A."/>
            <person name="Ohm R."/>
            <person name="Martin F."/>
            <person name="Silar P."/>
            <person name="Natvig D."/>
            <person name="Lalanne C."/>
            <person name="Gautier V."/>
            <person name="Ament-Velasquez S.L."/>
            <person name="Kruys A."/>
            <person name="Hutchinson M.I."/>
            <person name="Powell A.J."/>
            <person name="Barry K."/>
            <person name="Miller A.N."/>
            <person name="Grigoriev I.V."/>
            <person name="Debuchy R."/>
            <person name="Gladieux P."/>
            <person name="Thoren M.H."/>
            <person name="Johannesson H."/>
        </authorList>
    </citation>
    <scope>NUCLEOTIDE SEQUENCE</scope>
    <source>
        <strain evidence="6">CBS 990.96</strain>
    </source>
</reference>
<dbReference type="Gene3D" id="1.10.400.10">
    <property type="entry name" value="GI Alpha 1, domain 2-like"/>
    <property type="match status" value="1"/>
</dbReference>
<dbReference type="InterPro" id="IPR027417">
    <property type="entry name" value="P-loop_NTPase"/>
</dbReference>
<evidence type="ECO:0000256" key="2">
    <source>
        <dbReference type="ARBA" id="ARBA00022741"/>
    </source>
</evidence>
<evidence type="ECO:0000313" key="7">
    <source>
        <dbReference type="Proteomes" id="UP001301958"/>
    </source>
</evidence>
<dbReference type="Gene3D" id="3.40.50.300">
    <property type="entry name" value="P-loop containing nucleotide triphosphate hydrolases"/>
    <property type="match status" value="1"/>
</dbReference>
<dbReference type="GO" id="GO:0031683">
    <property type="term" value="F:G-protein beta/gamma-subunit complex binding"/>
    <property type="evidence" value="ECO:0007669"/>
    <property type="project" value="InterPro"/>
</dbReference>
<dbReference type="GO" id="GO:0005525">
    <property type="term" value="F:GTP binding"/>
    <property type="evidence" value="ECO:0007669"/>
    <property type="project" value="UniProtKB-KW"/>
</dbReference>
<protein>
    <submittedName>
        <fullName evidence="6">Uncharacterized protein</fullName>
    </submittedName>
</protein>
<name>A0AAN6YRZ1_9PEZI</name>